<dbReference type="EMBL" id="JAEQNC010000007">
    <property type="protein sequence ID" value="MBL0373270.1"/>
    <property type="molecule type" value="Genomic_DNA"/>
</dbReference>
<protein>
    <submittedName>
        <fullName evidence="7">GMC family oxidoreductase</fullName>
    </submittedName>
</protein>
<keyword evidence="5" id="KW-0560">Oxidoreductase</keyword>
<dbReference type="InterPro" id="IPR007867">
    <property type="entry name" value="GMC_OxRtase_C"/>
</dbReference>
<dbReference type="AlphaFoldDB" id="A0A936YMP8"/>
<evidence type="ECO:0000313" key="7">
    <source>
        <dbReference type="EMBL" id="MBL0373270.1"/>
    </source>
</evidence>
<dbReference type="Pfam" id="PF05199">
    <property type="entry name" value="GMC_oxred_C"/>
    <property type="match status" value="1"/>
</dbReference>
<dbReference type="Gene3D" id="3.50.50.60">
    <property type="entry name" value="FAD/NAD(P)-binding domain"/>
    <property type="match status" value="2"/>
</dbReference>
<evidence type="ECO:0000259" key="6">
    <source>
        <dbReference type="Pfam" id="PF05199"/>
    </source>
</evidence>
<keyword evidence="4" id="KW-0274">FAD</keyword>
<evidence type="ECO:0000313" key="8">
    <source>
        <dbReference type="Proteomes" id="UP000633219"/>
    </source>
</evidence>
<dbReference type="GO" id="GO:0016614">
    <property type="term" value="F:oxidoreductase activity, acting on CH-OH group of donors"/>
    <property type="evidence" value="ECO:0007669"/>
    <property type="project" value="InterPro"/>
</dbReference>
<dbReference type="Proteomes" id="UP000633219">
    <property type="component" value="Unassembled WGS sequence"/>
</dbReference>
<keyword evidence="8" id="KW-1185">Reference proteome</keyword>
<feature type="domain" description="Glucose-methanol-choline oxidoreductase C-terminal" evidence="6">
    <location>
        <begin position="390"/>
        <end position="513"/>
    </location>
</feature>
<dbReference type="InterPro" id="IPR051473">
    <property type="entry name" value="P2Ox-like"/>
</dbReference>
<proteinExistence type="inferred from homology"/>
<dbReference type="PANTHER" id="PTHR42784">
    <property type="entry name" value="PYRANOSE 2-OXIDASE"/>
    <property type="match status" value="1"/>
</dbReference>
<gene>
    <name evidence="7" type="ORF">JJB09_14630</name>
</gene>
<dbReference type="InterPro" id="IPR036188">
    <property type="entry name" value="FAD/NAD-bd_sf"/>
</dbReference>
<comment type="similarity">
    <text evidence="2">Belongs to the GMC oxidoreductase family.</text>
</comment>
<evidence type="ECO:0000256" key="1">
    <source>
        <dbReference type="ARBA" id="ARBA00001974"/>
    </source>
</evidence>
<evidence type="ECO:0000256" key="2">
    <source>
        <dbReference type="ARBA" id="ARBA00010790"/>
    </source>
</evidence>
<dbReference type="RefSeq" id="WP_201659442.1">
    <property type="nucleotide sequence ID" value="NZ_JAEQNC010000007.1"/>
</dbReference>
<comment type="caution">
    <text evidence="7">The sequence shown here is derived from an EMBL/GenBank/DDBJ whole genome shotgun (WGS) entry which is preliminary data.</text>
</comment>
<evidence type="ECO:0000256" key="4">
    <source>
        <dbReference type="ARBA" id="ARBA00022827"/>
    </source>
</evidence>
<organism evidence="7 8">
    <name type="scientific">Rhizobium setariae</name>
    <dbReference type="NCBI Taxonomy" id="2801340"/>
    <lineage>
        <taxon>Bacteria</taxon>
        <taxon>Pseudomonadati</taxon>
        <taxon>Pseudomonadota</taxon>
        <taxon>Alphaproteobacteria</taxon>
        <taxon>Hyphomicrobiales</taxon>
        <taxon>Rhizobiaceae</taxon>
        <taxon>Rhizobium/Agrobacterium group</taxon>
        <taxon>Rhizobium</taxon>
    </lineage>
</organism>
<name>A0A936YMP8_9HYPH</name>
<keyword evidence="3" id="KW-0285">Flavoprotein</keyword>
<comment type="cofactor">
    <cofactor evidence="1">
        <name>FAD</name>
        <dbReference type="ChEBI" id="CHEBI:57692"/>
    </cofactor>
</comment>
<accession>A0A936YMP8</accession>
<dbReference type="SUPFAM" id="SSF51905">
    <property type="entry name" value="FAD/NAD(P)-binding domain"/>
    <property type="match status" value="1"/>
</dbReference>
<dbReference type="PANTHER" id="PTHR42784:SF1">
    <property type="entry name" value="PYRANOSE 2-OXIDASE"/>
    <property type="match status" value="1"/>
</dbReference>
<evidence type="ECO:0000256" key="5">
    <source>
        <dbReference type="ARBA" id="ARBA00023002"/>
    </source>
</evidence>
<evidence type="ECO:0000256" key="3">
    <source>
        <dbReference type="ARBA" id="ARBA00022630"/>
    </source>
</evidence>
<reference evidence="7" key="1">
    <citation type="submission" date="2021-01" db="EMBL/GenBank/DDBJ databases">
        <title>Rhizobium sp. strain KVB221 16S ribosomal RNA gene Genome sequencing and assembly.</title>
        <authorList>
            <person name="Kang M."/>
        </authorList>
    </citation>
    <scope>NUCLEOTIDE SEQUENCE</scope>
    <source>
        <strain evidence="7">KVB221</strain>
    </source>
</reference>
<sequence length="525" mass="58149">MSIVVGRDLPSEIQLDICIIGAGAGGLSLASNFLNSKLKVGILESGGNGGRPLSYEPDPEPPSGLTYAPLSTCRLRGFGGSTQTLGWGGFCKPLDPQDFVSRPWVADSGWPFGVEHLRPFYDRARVTLGLDDIDVFAGRNHLFPDRSALVSADKVELCPNYRLGRHMHDPVERSTAVNVLTHVRVLMLEYADDGNTIRAAICADAEDRRFRVVAKAFVVAAGGIENARLLLVSNQAAGRPQGLVGAYFMDHPRFTIGTLTPANGKVRGVLAHLDRIRVARRQRIARKLKIWRNHHYLVNGLTLPFEVQEREKLLNYRAWVEPSYVGQNPETLDMLRSFFLEHRDQSILNGKLAGPGLLLRHLSWTKGMHFIRPLALVSNFRLHHFMEPEPLAASAVSLSSAKDRHGMPLASLSWQLSASTFTSLRKTIHMLQQELQHSGLGRLDVAPEEWEQLKRPMWTWHHMGTTRMHTDPAKGVVDADCRVHGVGNLFIAGSSVFPTVGNDTPTLTIVALAHRLADHVLKFVS</sequence>